<dbReference type="PANTHER" id="PTHR38591">
    <property type="entry name" value="HYDROLASE"/>
    <property type="match status" value="1"/>
</dbReference>
<reference evidence="5" key="1">
    <citation type="submission" date="2018-09" db="EMBL/GenBank/DDBJ databases">
        <authorList>
            <person name="Zhu H."/>
        </authorList>
    </citation>
    <scope>NUCLEOTIDE SEQUENCE [LARGE SCALE GENOMIC DNA]</scope>
    <source>
        <strain evidence="5">K1S02-23</strain>
    </source>
</reference>
<dbReference type="Proteomes" id="UP000266327">
    <property type="component" value="Unassembled WGS sequence"/>
</dbReference>
<organism evidence="4 5">
    <name type="scientific">Noviherbaspirillum sedimenti</name>
    <dbReference type="NCBI Taxonomy" id="2320865"/>
    <lineage>
        <taxon>Bacteria</taxon>
        <taxon>Pseudomonadati</taxon>
        <taxon>Pseudomonadota</taxon>
        <taxon>Betaproteobacteria</taxon>
        <taxon>Burkholderiales</taxon>
        <taxon>Oxalobacteraceae</taxon>
        <taxon>Noviherbaspirillum</taxon>
    </lineage>
</organism>
<evidence type="ECO:0000313" key="4">
    <source>
        <dbReference type="EMBL" id="RJG01561.1"/>
    </source>
</evidence>
<keyword evidence="2" id="KW-0732">Signal</keyword>
<feature type="region of interest" description="Disordered" evidence="1">
    <location>
        <begin position="182"/>
        <end position="235"/>
    </location>
</feature>
<gene>
    <name evidence="4" type="ORF">D3878_08160</name>
</gene>
<dbReference type="OrthoDB" id="9770826at2"/>
<dbReference type="InterPro" id="IPR023374">
    <property type="entry name" value="AttH-like_dom_sf"/>
</dbReference>
<feature type="signal peptide" evidence="2">
    <location>
        <begin position="1"/>
        <end position="38"/>
    </location>
</feature>
<dbReference type="Gene3D" id="2.40.370.10">
    <property type="entry name" value="AttH-like domain"/>
    <property type="match status" value="2"/>
</dbReference>
<keyword evidence="5" id="KW-1185">Reference proteome</keyword>
<feature type="chain" id="PRO_5017447648" evidence="2">
    <location>
        <begin position="39"/>
        <end position="387"/>
    </location>
</feature>
<feature type="compositionally biased region" description="Polar residues" evidence="1">
    <location>
        <begin position="203"/>
        <end position="218"/>
    </location>
</feature>
<evidence type="ECO:0000256" key="1">
    <source>
        <dbReference type="SAM" id="MobiDB-lite"/>
    </source>
</evidence>
<comment type="caution">
    <text evidence="4">The sequence shown here is derived from an EMBL/GenBank/DDBJ whole genome shotgun (WGS) entry which is preliminary data.</text>
</comment>
<dbReference type="EMBL" id="QYUQ01000002">
    <property type="protein sequence ID" value="RJG01561.1"/>
    <property type="molecule type" value="Genomic_DNA"/>
</dbReference>
<proteinExistence type="predicted"/>
<protein>
    <submittedName>
        <fullName evidence="4">Carotenoid 1,2-hydratase</fullName>
    </submittedName>
</protein>
<dbReference type="Pfam" id="PF17186">
    <property type="entry name" value="Lipocalin_9"/>
    <property type="match status" value="1"/>
</dbReference>
<feature type="domain" description="AttH" evidence="3">
    <location>
        <begin position="66"/>
        <end position="249"/>
    </location>
</feature>
<evidence type="ECO:0000259" key="3">
    <source>
        <dbReference type="Pfam" id="PF07143"/>
    </source>
</evidence>
<accession>A0A3A3G0W1</accession>
<evidence type="ECO:0000256" key="2">
    <source>
        <dbReference type="SAM" id="SignalP"/>
    </source>
</evidence>
<feature type="compositionally biased region" description="Basic and acidic residues" evidence="1">
    <location>
        <begin position="220"/>
        <end position="229"/>
    </location>
</feature>
<dbReference type="Pfam" id="PF07143">
    <property type="entry name" value="CrtC"/>
    <property type="match status" value="1"/>
</dbReference>
<dbReference type="AlphaFoldDB" id="A0A3A3G0W1"/>
<dbReference type="InterPro" id="IPR010791">
    <property type="entry name" value="AttH_dom"/>
</dbReference>
<sequence length="387" mass="42411">MRATINRLARAACAALATLATLAAFVALVTFSATMVLAAPPALAPVLPGQVLAFPRDHGAHPEFRTEWWYVTGWLETPQGKPLGFQITFFRSATDHDRTNPSGFAPKQLVIAHAALSDPEHGKLLHDQKSAREGFGLAYAKPGDTDVKIDSWRLQRSQDGRYHASIAARDFSLDLQLVPRQPPMLQGERGFSRKGPRPEQASYYYSQPQLQVSGSVSRGANRDANRDANRGSQAQAVSGTAWLDHEWSTSVLDENAAGWDWLGANLDDGGALMAFQIRAKDGKKLWAHAALRDASGRVTQFGADQVSFAPVRRWRSPRTDASYPVAQTITIGPHAWQLSPLQDDQELDSRQSTGAVYWEGAVTIRRNGHPAGHGYLELTGYVKPLKL</sequence>
<evidence type="ECO:0000313" key="5">
    <source>
        <dbReference type="Proteomes" id="UP000266327"/>
    </source>
</evidence>
<name>A0A3A3G0W1_9BURK</name>
<dbReference type="PANTHER" id="PTHR38591:SF1">
    <property type="entry name" value="BLL1000 PROTEIN"/>
    <property type="match status" value="1"/>
</dbReference>
<dbReference type="SUPFAM" id="SSF159245">
    <property type="entry name" value="AttH-like"/>
    <property type="match status" value="1"/>
</dbReference>